<dbReference type="InterPro" id="IPR004360">
    <property type="entry name" value="Glyas_Fos-R_dOase_dom"/>
</dbReference>
<keyword evidence="3" id="KW-1185">Reference proteome</keyword>
<dbReference type="InterPro" id="IPR037523">
    <property type="entry name" value="VOC_core"/>
</dbReference>
<protein>
    <submittedName>
        <fullName evidence="2">VOC family protein</fullName>
    </submittedName>
</protein>
<gene>
    <name evidence="2" type="ORF">EGN73_12920</name>
</gene>
<evidence type="ECO:0000313" key="2">
    <source>
        <dbReference type="EMBL" id="MBW3468706.1"/>
    </source>
</evidence>
<dbReference type="PANTHER" id="PTHR33993">
    <property type="entry name" value="GLYOXALASE-RELATED"/>
    <property type="match status" value="1"/>
</dbReference>
<dbReference type="CDD" id="cd07247">
    <property type="entry name" value="SgaA_N_like"/>
    <property type="match status" value="1"/>
</dbReference>
<evidence type="ECO:0000259" key="1">
    <source>
        <dbReference type="PROSITE" id="PS51819"/>
    </source>
</evidence>
<organism evidence="2 3">
    <name type="scientific">Arthrospiribacter ruber</name>
    <dbReference type="NCBI Taxonomy" id="2487934"/>
    <lineage>
        <taxon>Bacteria</taxon>
        <taxon>Pseudomonadati</taxon>
        <taxon>Bacteroidota</taxon>
        <taxon>Cytophagia</taxon>
        <taxon>Cytophagales</taxon>
        <taxon>Cyclobacteriaceae</taxon>
        <taxon>Arthrospiribacter</taxon>
    </lineage>
</organism>
<comment type="caution">
    <text evidence="2">The sequence shown here is derived from an EMBL/GenBank/DDBJ whole genome shotgun (WGS) entry which is preliminary data.</text>
</comment>
<dbReference type="InterPro" id="IPR052164">
    <property type="entry name" value="Anthracycline_SecMetBiosynth"/>
</dbReference>
<proteinExistence type="predicted"/>
<dbReference type="RefSeq" id="WP_219290462.1">
    <property type="nucleotide sequence ID" value="NZ_RPHB01000006.1"/>
</dbReference>
<dbReference type="PANTHER" id="PTHR33993:SF2">
    <property type="entry name" value="VOC DOMAIN-CONTAINING PROTEIN"/>
    <property type="match status" value="1"/>
</dbReference>
<feature type="domain" description="VOC" evidence="1">
    <location>
        <begin position="5"/>
        <end position="124"/>
    </location>
</feature>
<dbReference type="Proteomes" id="UP000727490">
    <property type="component" value="Unassembled WGS sequence"/>
</dbReference>
<accession>A0A951IZH7</accession>
<evidence type="ECO:0000313" key="3">
    <source>
        <dbReference type="Proteomes" id="UP000727490"/>
    </source>
</evidence>
<name>A0A951IZH7_9BACT</name>
<dbReference type="AlphaFoldDB" id="A0A951IZH7"/>
<dbReference type="Pfam" id="PF00903">
    <property type="entry name" value="Glyoxalase"/>
    <property type="match status" value="1"/>
</dbReference>
<reference evidence="2 3" key="1">
    <citation type="journal article" date="2020" name="Syst. Appl. Microbiol.">
        <title>Arthrospiribacter ruber gen. nov., sp. nov., a novel bacterium isolated from Arthrospira cultures.</title>
        <authorList>
            <person name="Waleron M."/>
            <person name="Misztak A."/>
            <person name="Waleron M.M."/>
            <person name="Furmaniak M."/>
            <person name="Mrozik A."/>
            <person name="Waleron K."/>
        </authorList>
    </citation>
    <scope>NUCLEOTIDE SEQUENCE [LARGE SCALE GENOMIC DNA]</scope>
    <source>
        <strain evidence="2 3">DPMB0001</strain>
    </source>
</reference>
<dbReference type="EMBL" id="RPHB01000006">
    <property type="protein sequence ID" value="MBW3468706.1"/>
    <property type="molecule type" value="Genomic_DNA"/>
</dbReference>
<dbReference type="PROSITE" id="PS51819">
    <property type="entry name" value="VOC"/>
    <property type="match status" value="1"/>
</dbReference>
<sequence>MKHVVVSWFEIPVSDMERAMSFYGKVFDCQLERNQMGPFDMAWFPWDHEQKGAGGSLVRHKEDYQPSDKGVLVYFSSEDIDTELSKVKVAGGKVLQEKTLIAKDVGYMALFTDSEGNRIALHSQQ</sequence>